<dbReference type="Proteomes" id="UP000241462">
    <property type="component" value="Unassembled WGS sequence"/>
</dbReference>
<evidence type="ECO:0000259" key="2">
    <source>
        <dbReference type="Pfam" id="PF00135"/>
    </source>
</evidence>
<accession>A0A2T3AFK3</accession>
<dbReference type="OrthoDB" id="408631at2759"/>
<reference evidence="3 4" key="1">
    <citation type="journal article" date="2018" name="Mycol. Prog.">
        <title>Coniella lustricola, a new species from submerged detritus.</title>
        <authorList>
            <person name="Raudabaugh D.B."/>
            <person name="Iturriaga T."/>
            <person name="Carver A."/>
            <person name="Mondo S."/>
            <person name="Pangilinan J."/>
            <person name="Lipzen A."/>
            <person name="He G."/>
            <person name="Amirebrahimi M."/>
            <person name="Grigoriev I.V."/>
            <person name="Miller A.N."/>
        </authorList>
    </citation>
    <scope>NUCLEOTIDE SEQUENCE [LARGE SCALE GENOMIC DNA]</scope>
    <source>
        <strain evidence="3 4">B22-T-1</strain>
    </source>
</reference>
<feature type="chain" id="PRO_5015687574" evidence="1">
    <location>
        <begin position="21"/>
        <end position="601"/>
    </location>
</feature>
<feature type="domain" description="Carboxylesterase type B" evidence="2">
    <location>
        <begin position="30"/>
        <end position="514"/>
    </location>
</feature>
<dbReference type="GO" id="GO:0016787">
    <property type="term" value="F:hydrolase activity"/>
    <property type="evidence" value="ECO:0007669"/>
    <property type="project" value="UniProtKB-KW"/>
</dbReference>
<dbReference type="Pfam" id="PF00135">
    <property type="entry name" value="COesterase"/>
    <property type="match status" value="1"/>
</dbReference>
<name>A0A2T3AFK3_9PEZI</name>
<sequence>MLNLSRGAVIGLAILAQSLAAEPIVTIDKGYITYHGTTEGSIEQFHNIKYAHDTSGRRRFSPPEPYVPSEGSVLDATVPGPACPQLQAPNPPVFAETPLISEDCLNLRIARPTGTSAGDKLPVVVHIYTGGLVRGNAEDPHWDPTNLLVLSESIGKPVIYVALNFRLNIFGYANLPPLKDRRSLNVGMRDQRVGLQWVKDNIAAFGGDPSKITAFGLSAGGTMTSLQLVAYGGERELPFTQAWSMSGPPGTALNITSDATEIHTRAGSTYGGLDGAAMSYAATNHPPNGLFTFIPVVDGDIIPDRQSVLYKSGKFSKGVPLVYGWTQDDGATNAGPAQAFQDEESIKTAIRNFAHLLTEEDFTQLFSVYPASDFKQDVANYEAVQGAADPIAPIHWFRASRILRDVLFTCSSIDFGFEMSKQSKAQDDTFQGVYLYNLNQSMLTPLFKAMGMPYIGACHGSDYNYISNGVFLEGKVSEEDKKLSESVAASFIHFAYTGNPANPNDEGFKAWSEAFGEDVDKSPSSLKLQLIGGPLGSGPSKVSVDAQQFGEGSMQVPLGMDHVEYGQMNKAPQETRDYELNRQRLFERCAIINSLSEKFDV</sequence>
<keyword evidence="3" id="KW-0378">Hydrolase</keyword>
<feature type="signal peptide" evidence="1">
    <location>
        <begin position="1"/>
        <end position="20"/>
    </location>
</feature>
<dbReference type="STRING" id="2025994.A0A2T3AFK3"/>
<dbReference type="Gene3D" id="3.40.50.1820">
    <property type="entry name" value="alpha/beta hydrolase"/>
    <property type="match status" value="1"/>
</dbReference>
<dbReference type="PANTHER" id="PTHR11559">
    <property type="entry name" value="CARBOXYLESTERASE"/>
    <property type="match status" value="1"/>
</dbReference>
<keyword evidence="1" id="KW-0732">Signal</keyword>
<dbReference type="InParanoid" id="A0A2T3AFK3"/>
<dbReference type="SUPFAM" id="SSF53474">
    <property type="entry name" value="alpha/beta-Hydrolases"/>
    <property type="match status" value="1"/>
</dbReference>
<proteinExistence type="predicted"/>
<protein>
    <submittedName>
        <fullName evidence="3">Alpha/Beta hydrolase protein</fullName>
    </submittedName>
</protein>
<evidence type="ECO:0000313" key="4">
    <source>
        <dbReference type="Proteomes" id="UP000241462"/>
    </source>
</evidence>
<dbReference type="EMBL" id="KZ678397">
    <property type="protein sequence ID" value="PSR94507.1"/>
    <property type="molecule type" value="Genomic_DNA"/>
</dbReference>
<evidence type="ECO:0000313" key="3">
    <source>
        <dbReference type="EMBL" id="PSR94507.1"/>
    </source>
</evidence>
<keyword evidence="4" id="KW-1185">Reference proteome</keyword>
<dbReference type="InterPro" id="IPR029058">
    <property type="entry name" value="AB_hydrolase_fold"/>
</dbReference>
<dbReference type="InterPro" id="IPR002018">
    <property type="entry name" value="CarbesteraseB"/>
</dbReference>
<dbReference type="InterPro" id="IPR050309">
    <property type="entry name" value="Type-B_Carboxylest/Lipase"/>
</dbReference>
<evidence type="ECO:0000256" key="1">
    <source>
        <dbReference type="SAM" id="SignalP"/>
    </source>
</evidence>
<dbReference type="AlphaFoldDB" id="A0A2T3AFK3"/>
<organism evidence="3 4">
    <name type="scientific">Coniella lustricola</name>
    <dbReference type="NCBI Taxonomy" id="2025994"/>
    <lineage>
        <taxon>Eukaryota</taxon>
        <taxon>Fungi</taxon>
        <taxon>Dikarya</taxon>
        <taxon>Ascomycota</taxon>
        <taxon>Pezizomycotina</taxon>
        <taxon>Sordariomycetes</taxon>
        <taxon>Sordariomycetidae</taxon>
        <taxon>Diaporthales</taxon>
        <taxon>Schizoparmaceae</taxon>
        <taxon>Coniella</taxon>
    </lineage>
</organism>
<gene>
    <name evidence="3" type="ORF">BD289DRAFT_504050</name>
</gene>